<dbReference type="EMBL" id="JBBPEH010000007">
    <property type="protein sequence ID" value="KAK7535975.1"/>
    <property type="molecule type" value="Genomic_DNA"/>
</dbReference>
<accession>A0ABR1LL93</accession>
<feature type="region of interest" description="Disordered" evidence="1">
    <location>
        <begin position="159"/>
        <end position="188"/>
    </location>
</feature>
<gene>
    <name evidence="2" type="ORF">J3D65DRAFT_397942</name>
</gene>
<keyword evidence="3" id="KW-1185">Reference proteome</keyword>
<feature type="compositionally biased region" description="Low complexity" evidence="1">
    <location>
        <begin position="167"/>
        <end position="177"/>
    </location>
</feature>
<evidence type="ECO:0000313" key="3">
    <source>
        <dbReference type="Proteomes" id="UP001360953"/>
    </source>
</evidence>
<comment type="caution">
    <text evidence="2">The sequence shown here is derived from an EMBL/GenBank/DDBJ whole genome shotgun (WGS) entry which is preliminary data.</text>
</comment>
<protein>
    <submittedName>
        <fullName evidence="2">Uncharacterized protein</fullName>
    </submittedName>
</protein>
<name>A0ABR1LL93_9PEZI</name>
<evidence type="ECO:0000313" key="2">
    <source>
        <dbReference type="EMBL" id="KAK7535975.1"/>
    </source>
</evidence>
<feature type="region of interest" description="Disordered" evidence="1">
    <location>
        <begin position="61"/>
        <end position="88"/>
    </location>
</feature>
<evidence type="ECO:0000256" key="1">
    <source>
        <dbReference type="SAM" id="MobiDB-lite"/>
    </source>
</evidence>
<sequence length="218" mass="23680">MVPDLHSVAADLTASTLDLHRRRSLKPPLSALCWLQSSNTCRGAPRHVASLLCCGSAAAQPSVSRHCGGRRRRRNEEHQEPTPVYQQTPFRSRCGGRHFARMFSVIFVSRGAANLSCSFPFFASARRCRIHLFPYHHQKPSTTLPRPIQLHRLISLAGTPSPIPATGASRCPGSSPSPRRRYGYPPAGPPVLASLHPGTTLLASRSVVIPSEAVALVS</sequence>
<organism evidence="2 3">
    <name type="scientific">Phyllosticta citribraziliensis</name>
    <dbReference type="NCBI Taxonomy" id="989973"/>
    <lineage>
        <taxon>Eukaryota</taxon>
        <taxon>Fungi</taxon>
        <taxon>Dikarya</taxon>
        <taxon>Ascomycota</taxon>
        <taxon>Pezizomycotina</taxon>
        <taxon>Dothideomycetes</taxon>
        <taxon>Dothideomycetes incertae sedis</taxon>
        <taxon>Botryosphaeriales</taxon>
        <taxon>Phyllostictaceae</taxon>
        <taxon>Phyllosticta</taxon>
    </lineage>
</organism>
<dbReference type="Proteomes" id="UP001360953">
    <property type="component" value="Unassembled WGS sequence"/>
</dbReference>
<dbReference type="GeneID" id="92028803"/>
<reference evidence="2 3" key="1">
    <citation type="submission" date="2024-04" db="EMBL/GenBank/DDBJ databases">
        <title>Phyllosticta paracitricarpa is synonymous to the EU quarantine fungus P. citricarpa based on phylogenomic analyses.</title>
        <authorList>
            <consortium name="Lawrence Berkeley National Laboratory"/>
            <person name="Van ingen-buijs V.A."/>
            <person name="Van westerhoven A.C."/>
            <person name="Haridas S."/>
            <person name="Skiadas P."/>
            <person name="Martin F."/>
            <person name="Groenewald J.Z."/>
            <person name="Crous P.W."/>
            <person name="Seidl M.F."/>
        </authorList>
    </citation>
    <scope>NUCLEOTIDE SEQUENCE [LARGE SCALE GENOMIC DNA]</scope>
    <source>
        <strain evidence="2 3">CPC 17464</strain>
    </source>
</reference>
<proteinExistence type="predicted"/>
<dbReference type="RefSeq" id="XP_066654391.1">
    <property type="nucleotide sequence ID" value="XM_066795897.1"/>
</dbReference>